<organism evidence="2 3">
    <name type="scientific">Mucilaginibacter straminoryzae</name>
    <dbReference type="NCBI Taxonomy" id="2932774"/>
    <lineage>
        <taxon>Bacteria</taxon>
        <taxon>Pseudomonadati</taxon>
        <taxon>Bacteroidota</taxon>
        <taxon>Sphingobacteriia</taxon>
        <taxon>Sphingobacteriales</taxon>
        <taxon>Sphingobacteriaceae</taxon>
        <taxon>Mucilaginibacter</taxon>
    </lineage>
</organism>
<comment type="caution">
    <text evidence="2">The sequence shown here is derived from an EMBL/GenBank/DDBJ whole genome shotgun (WGS) entry which is preliminary data.</text>
</comment>
<proteinExistence type="predicted"/>
<sequence>MTITFSLTNYRRAGLAIACILISATAFAQVDTVYSNNQKIACVVKEITPDAVKYTYPGEDVVNSVYKNAVQKIVFKSGRVQTFAEATSYKKVINPSDFENVTITAVEGEVRGLYKLGDVGAKAKGTTVLSNQERVKDRAYRKMKIQAAMLGANIVYLTAQRTEGNKWGTEYTAGSTTETNLTGVAYSNQLPDLEQFKKLIGSRTQFPIGYRYKLGASDSDLGIDELNKNFNIVSVNADNGIVKVTGFVDGENNDTVYQLAGFSDKGFNVAYKKGATAYNIEVRL</sequence>
<keyword evidence="1" id="KW-0732">Signal</keyword>
<dbReference type="RefSeq" id="WP_245131105.1">
    <property type="nucleotide sequence ID" value="NZ_JALJEJ010000007.1"/>
</dbReference>
<dbReference type="EMBL" id="JALJEJ010000007">
    <property type="protein sequence ID" value="MCJ8210972.1"/>
    <property type="molecule type" value="Genomic_DNA"/>
</dbReference>
<evidence type="ECO:0000313" key="2">
    <source>
        <dbReference type="EMBL" id="MCJ8210972.1"/>
    </source>
</evidence>
<feature type="chain" id="PRO_5040825696" evidence="1">
    <location>
        <begin position="29"/>
        <end position="284"/>
    </location>
</feature>
<keyword evidence="3" id="KW-1185">Reference proteome</keyword>
<dbReference type="AlphaFoldDB" id="A0A9X1X4I7"/>
<gene>
    <name evidence="2" type="ORF">MUY27_14735</name>
</gene>
<evidence type="ECO:0000256" key="1">
    <source>
        <dbReference type="SAM" id="SignalP"/>
    </source>
</evidence>
<feature type="signal peptide" evidence="1">
    <location>
        <begin position="1"/>
        <end position="28"/>
    </location>
</feature>
<accession>A0A9X1X4I7</accession>
<reference evidence="2" key="1">
    <citation type="submission" date="2022-04" db="EMBL/GenBank/DDBJ databases">
        <title>Mucilaginibacter sp. RS28 isolated from freshwater.</title>
        <authorList>
            <person name="Ko S.-R."/>
        </authorList>
    </citation>
    <scope>NUCLEOTIDE SEQUENCE</scope>
    <source>
        <strain evidence="2">RS28</strain>
    </source>
</reference>
<protein>
    <submittedName>
        <fullName evidence="2">Uncharacterized protein</fullName>
    </submittedName>
</protein>
<dbReference type="Proteomes" id="UP001139450">
    <property type="component" value="Unassembled WGS sequence"/>
</dbReference>
<name>A0A9X1X4I7_9SPHI</name>
<evidence type="ECO:0000313" key="3">
    <source>
        <dbReference type="Proteomes" id="UP001139450"/>
    </source>
</evidence>